<dbReference type="GO" id="GO:0016787">
    <property type="term" value="F:hydrolase activity"/>
    <property type="evidence" value="ECO:0007669"/>
    <property type="project" value="UniProtKB-KW"/>
</dbReference>
<accession>A0A5P1WZV2</accession>
<dbReference type="OrthoDB" id="9796570at2"/>
<organism evidence="2 3">
    <name type="scientific">Paucilactobacillus nenjiangensis</name>
    <dbReference type="NCBI Taxonomy" id="1296540"/>
    <lineage>
        <taxon>Bacteria</taxon>
        <taxon>Bacillati</taxon>
        <taxon>Bacillota</taxon>
        <taxon>Bacilli</taxon>
        <taxon>Lactobacillales</taxon>
        <taxon>Lactobacillaceae</taxon>
        <taxon>Paucilactobacillus</taxon>
    </lineage>
</organism>
<gene>
    <name evidence="2" type="ORF">F0161_03880</name>
</gene>
<dbReference type="AlphaFoldDB" id="A0A5P1WZV2"/>
<protein>
    <submittedName>
        <fullName evidence="2">Alpha/beta hydrolase</fullName>
    </submittedName>
</protein>
<dbReference type="Proteomes" id="UP000325295">
    <property type="component" value="Chromosome"/>
</dbReference>
<dbReference type="SUPFAM" id="SSF53474">
    <property type="entry name" value="alpha/beta-Hydrolases"/>
    <property type="match status" value="1"/>
</dbReference>
<evidence type="ECO:0000259" key="1">
    <source>
        <dbReference type="Pfam" id="PF02230"/>
    </source>
</evidence>
<dbReference type="EMBL" id="CP043939">
    <property type="protein sequence ID" value="QER67096.1"/>
    <property type="molecule type" value="Genomic_DNA"/>
</dbReference>
<dbReference type="InterPro" id="IPR003140">
    <property type="entry name" value="PLipase/COase/thioEstase"/>
</dbReference>
<dbReference type="KEGG" id="lnn:F0161_03880"/>
<keyword evidence="3" id="KW-1185">Reference proteome</keyword>
<dbReference type="RefSeq" id="WP_150203769.1">
    <property type="nucleotide sequence ID" value="NZ_CAXYVY010000069.1"/>
</dbReference>
<dbReference type="Gene3D" id="3.40.50.1820">
    <property type="entry name" value="alpha/beta hydrolase"/>
    <property type="match status" value="1"/>
</dbReference>
<evidence type="ECO:0000313" key="3">
    <source>
        <dbReference type="Proteomes" id="UP000325295"/>
    </source>
</evidence>
<feature type="domain" description="Phospholipase/carboxylesterase/thioesterase" evidence="1">
    <location>
        <begin position="62"/>
        <end position="198"/>
    </location>
</feature>
<sequence length="202" mass="22441">MNNEHISYTPGTSNAPVIMLHGTGGDENDLLPIANVLFPEQPKIGIRGRLMEQGLTRYFAHHPDGSFDQTSLENETQWLLATIAEVIETYQLDDESVTVLGYSNGANMALYAALTGRTFFKTAILLHPMLVSDDFSDDIADDVNLWASYGDNDPIVTPENFASLVSEAEKRYFNLSTFKSNMGHAITKEEILDAAQWLHSQQ</sequence>
<dbReference type="InterPro" id="IPR029058">
    <property type="entry name" value="AB_hydrolase_fold"/>
</dbReference>
<dbReference type="Pfam" id="PF02230">
    <property type="entry name" value="Abhydrolase_2"/>
    <property type="match status" value="1"/>
</dbReference>
<name>A0A5P1WZV2_9LACO</name>
<keyword evidence="2" id="KW-0378">Hydrolase</keyword>
<proteinExistence type="predicted"/>
<reference evidence="2 3" key="1">
    <citation type="submission" date="2019-09" db="EMBL/GenBank/DDBJ databases">
        <title>Complete Genome Sequence of Lactobacillus nenjiangensis SH-Y15, isolated from sauerkraut.</title>
        <authorList>
            <person name="Yang H."/>
        </authorList>
    </citation>
    <scope>NUCLEOTIDE SEQUENCE [LARGE SCALE GENOMIC DNA]</scope>
    <source>
        <strain evidence="2 3">SH-Y15</strain>
    </source>
</reference>
<evidence type="ECO:0000313" key="2">
    <source>
        <dbReference type="EMBL" id="QER67096.1"/>
    </source>
</evidence>